<gene>
    <name evidence="2" type="ORF">A2765_01405</name>
</gene>
<dbReference type="EMBL" id="MFLA01000001">
    <property type="protein sequence ID" value="OGG60753.1"/>
    <property type="molecule type" value="Genomic_DNA"/>
</dbReference>
<proteinExistence type="predicted"/>
<keyword evidence="1" id="KW-1133">Transmembrane helix</keyword>
<name>A0A1F6DH57_9BACT</name>
<evidence type="ECO:0000313" key="2">
    <source>
        <dbReference type="EMBL" id="OGG60753.1"/>
    </source>
</evidence>
<keyword evidence="1" id="KW-0472">Membrane</keyword>
<dbReference type="AlphaFoldDB" id="A0A1F6DH57"/>
<keyword evidence="1" id="KW-0812">Transmembrane</keyword>
<sequence length="221" mass="23480">MPPEDLPERSPRRRSSMSLVIGAVILLVVAGGGYLAWEALFADKTPAEEPAPIPQAPVDDRASYASTTMGISLRYPKSYTVNDAYANLSVNPKKPISGVQFTIPMEVATGTNLSSDSGISVEQLPRAKACSGDIYLAANVHPVKVTDNGVQYSVASSTGAGAGNLYEEIVYAIASSTPCTAVRYFIHSTQFANYPAGAVHEFDHAALIAAFDKIRQSLVLQ</sequence>
<evidence type="ECO:0000256" key="1">
    <source>
        <dbReference type="SAM" id="Phobius"/>
    </source>
</evidence>
<dbReference type="Proteomes" id="UP000176377">
    <property type="component" value="Unassembled WGS sequence"/>
</dbReference>
<reference evidence="2 3" key="1">
    <citation type="journal article" date="2016" name="Nat. Commun.">
        <title>Thousands of microbial genomes shed light on interconnected biogeochemical processes in an aquifer system.</title>
        <authorList>
            <person name="Anantharaman K."/>
            <person name="Brown C.T."/>
            <person name="Hug L.A."/>
            <person name="Sharon I."/>
            <person name="Castelle C.J."/>
            <person name="Probst A.J."/>
            <person name="Thomas B.C."/>
            <person name="Singh A."/>
            <person name="Wilkins M.J."/>
            <person name="Karaoz U."/>
            <person name="Brodie E.L."/>
            <person name="Williams K.H."/>
            <person name="Hubbard S.S."/>
            <person name="Banfield J.F."/>
        </authorList>
    </citation>
    <scope>NUCLEOTIDE SEQUENCE [LARGE SCALE GENOMIC DNA]</scope>
</reference>
<organism evidence="2 3">
    <name type="scientific">Candidatus Kaiserbacteria bacterium RIFCSPHIGHO2_01_FULL_56_24</name>
    <dbReference type="NCBI Taxonomy" id="1798487"/>
    <lineage>
        <taxon>Bacteria</taxon>
        <taxon>Candidatus Kaiseribacteriota</taxon>
    </lineage>
</organism>
<evidence type="ECO:0000313" key="3">
    <source>
        <dbReference type="Proteomes" id="UP000176377"/>
    </source>
</evidence>
<comment type="caution">
    <text evidence="2">The sequence shown here is derived from an EMBL/GenBank/DDBJ whole genome shotgun (WGS) entry which is preliminary data.</text>
</comment>
<accession>A0A1F6DH57</accession>
<feature type="transmembrane region" description="Helical" evidence="1">
    <location>
        <begin position="19"/>
        <end position="37"/>
    </location>
</feature>
<protein>
    <submittedName>
        <fullName evidence="2">Uncharacterized protein</fullName>
    </submittedName>
</protein>